<protein>
    <recommendedName>
        <fullName evidence="3">Conserved oligomeric Golgi complex subunit 7</fullName>
    </recommendedName>
    <alternativeName>
        <fullName evidence="8">Component of oligomeric Golgi complex 7</fullName>
    </alternativeName>
</protein>
<dbReference type="Proteomes" id="UP001497512">
    <property type="component" value="Chromosome 7"/>
</dbReference>
<gene>
    <name evidence="10" type="ORF">CSSPTR1EN2_LOCUS20213</name>
</gene>
<evidence type="ECO:0000256" key="1">
    <source>
        <dbReference type="ARBA" id="ARBA00004395"/>
    </source>
</evidence>
<evidence type="ECO:0000313" key="10">
    <source>
        <dbReference type="EMBL" id="CAK9231018.1"/>
    </source>
</evidence>
<comment type="subcellular location">
    <subcellularLocation>
        <location evidence="1">Golgi apparatus membrane</location>
        <topology evidence="1">Peripheral membrane protein</topology>
    </subcellularLocation>
</comment>
<dbReference type="EMBL" id="OZ019899">
    <property type="protein sequence ID" value="CAK9231018.1"/>
    <property type="molecule type" value="Genomic_DNA"/>
</dbReference>
<dbReference type="InterPro" id="IPR019335">
    <property type="entry name" value="COG7"/>
</dbReference>
<evidence type="ECO:0000313" key="11">
    <source>
        <dbReference type="Proteomes" id="UP001497512"/>
    </source>
</evidence>
<reference evidence="10" key="1">
    <citation type="submission" date="2024-02" db="EMBL/GenBank/DDBJ databases">
        <authorList>
            <consortium name="ELIXIR-Norway"/>
            <consortium name="Elixir Norway"/>
        </authorList>
    </citation>
    <scope>NUCLEOTIDE SEQUENCE</scope>
</reference>
<sequence>MMVDLASFGEEKFNAKGWVNTACKARHPDDSMEKYLGDLEMKLQLMAESIAGSLEEQSAQALLRVPRASRDVLRIRDDAISLRSTVSAVLNKLNQAEGTSAQSVAALARVDAVKQRMDAAHETLQDAAGLVMLSATVEDVFASGDLPRVAETLAQMRRCLAVVGEVPAFGNVKRQLEGLEDRLEGMVQPRLADAITQRKVESTQGLRDILITIDRYSSLEQHYTRVRMRPLRRLWDEFESAKAGLPLPKTSTTENHPGTDRRPPSTAISVKGPAMSFAEWLPHFYDEILLVLEQELKWCMVAFPDDYKLLVPRLLIETMVATSASFAARIDISAEEATAENRASLGGGEVSREANLTGKGQPSRLALLIMLHNMTGAFAKNVQHLLASIDLAELAKVLQAVYHPYESYKQRYGELERAQLLGEVTALDLRAAVPRGIGARGVELSETVRRMEASVPELTMALEAAVERCISFTGGVEAEALLRTLDEVVLHYLGSLLEVLKSLRSICGVDRALPDAVGGGDLSNLKKDVALLEGAGKKEGGTANLTVDIVPEEEEWSIVQGALQLLTVADSLSSRSSVFEASLRATLTRLESRLQLQGVLANTGQPVALPIALSESEDSTGAPGGTPGMLDITILRLVNDLDKTRRLGGLLEQAKDPRFHALPHTSQRVSAFTEAVNELVYEVLISKVRSKLMDVAQMPVWNQQEEENLFELPNFSAYPLPYIVSVGEYLLTLPQQMMPWAGGGGSDAGPPADGNDENTDEAQYFETEWMFKIAEGATALYIDQIRGIQVLSERGAQQLSADIEYLCNVLSILSMTAPLVLSTFQTCVSTPRNKLPELVEHDGGPPIDPATHRLVCKMRQVSLE</sequence>
<name>A0ABP0UUG1_9BRYO</name>
<evidence type="ECO:0000256" key="6">
    <source>
        <dbReference type="ARBA" id="ARBA00023034"/>
    </source>
</evidence>
<proteinExistence type="inferred from homology"/>
<keyword evidence="11" id="KW-1185">Reference proteome</keyword>
<dbReference type="PANTHER" id="PTHR21443:SF0">
    <property type="entry name" value="CONSERVED OLIGOMERIC GOLGI COMPLEX SUBUNIT 7"/>
    <property type="match status" value="1"/>
</dbReference>
<accession>A0ABP0UUG1</accession>
<evidence type="ECO:0000256" key="8">
    <source>
        <dbReference type="ARBA" id="ARBA00031345"/>
    </source>
</evidence>
<feature type="region of interest" description="Disordered" evidence="9">
    <location>
        <begin position="245"/>
        <end position="266"/>
    </location>
</feature>
<dbReference type="PANTHER" id="PTHR21443">
    <property type="entry name" value="CONSERVED OLIGOMERIC GOLGI COMPLEX COMPONENT 7"/>
    <property type="match status" value="1"/>
</dbReference>
<evidence type="ECO:0000256" key="5">
    <source>
        <dbReference type="ARBA" id="ARBA00022927"/>
    </source>
</evidence>
<dbReference type="Pfam" id="PF10191">
    <property type="entry name" value="COG7"/>
    <property type="match status" value="1"/>
</dbReference>
<keyword evidence="6" id="KW-0333">Golgi apparatus</keyword>
<keyword evidence="7" id="KW-0472">Membrane</keyword>
<organism evidence="10 11">
    <name type="scientific">Sphagnum troendelagicum</name>
    <dbReference type="NCBI Taxonomy" id="128251"/>
    <lineage>
        <taxon>Eukaryota</taxon>
        <taxon>Viridiplantae</taxon>
        <taxon>Streptophyta</taxon>
        <taxon>Embryophyta</taxon>
        <taxon>Bryophyta</taxon>
        <taxon>Sphagnophytina</taxon>
        <taxon>Sphagnopsida</taxon>
        <taxon>Sphagnales</taxon>
        <taxon>Sphagnaceae</taxon>
        <taxon>Sphagnum</taxon>
    </lineage>
</organism>
<comment type="similarity">
    <text evidence="2">Belongs to the COG7 family.</text>
</comment>
<evidence type="ECO:0000256" key="3">
    <source>
        <dbReference type="ARBA" id="ARBA00020984"/>
    </source>
</evidence>
<keyword evidence="5" id="KW-0653">Protein transport</keyword>
<evidence type="ECO:0000256" key="4">
    <source>
        <dbReference type="ARBA" id="ARBA00022448"/>
    </source>
</evidence>
<evidence type="ECO:0000256" key="9">
    <source>
        <dbReference type="SAM" id="MobiDB-lite"/>
    </source>
</evidence>
<evidence type="ECO:0000256" key="7">
    <source>
        <dbReference type="ARBA" id="ARBA00023136"/>
    </source>
</evidence>
<keyword evidence="4" id="KW-0813">Transport</keyword>
<evidence type="ECO:0000256" key="2">
    <source>
        <dbReference type="ARBA" id="ARBA00005831"/>
    </source>
</evidence>